<protein>
    <recommendedName>
        <fullName evidence="3">Reverse transcriptase zinc-binding domain-containing protein</fullName>
    </recommendedName>
</protein>
<sequence length="108" mass="12098">NPILYLPCTRKERHRLIKWRISWLPPKPVVACECGAPAATRIHLFSSCPLILPDARSFAAMLDPPPPTAANPIDHVLNQLPKTVPLSLGPWKTLWPALLSLLRRIDQV</sequence>
<evidence type="ECO:0000313" key="1">
    <source>
        <dbReference type="EMBL" id="ORZ02741.1"/>
    </source>
</evidence>
<proteinExistence type="predicted"/>
<dbReference type="Proteomes" id="UP000242180">
    <property type="component" value="Unassembled WGS sequence"/>
</dbReference>
<accession>A0A1X2HT85</accession>
<name>A0A1X2HT85_SYNRA</name>
<organism evidence="1 2">
    <name type="scientific">Syncephalastrum racemosum</name>
    <name type="common">Filamentous fungus</name>
    <dbReference type="NCBI Taxonomy" id="13706"/>
    <lineage>
        <taxon>Eukaryota</taxon>
        <taxon>Fungi</taxon>
        <taxon>Fungi incertae sedis</taxon>
        <taxon>Mucoromycota</taxon>
        <taxon>Mucoromycotina</taxon>
        <taxon>Mucoromycetes</taxon>
        <taxon>Mucorales</taxon>
        <taxon>Syncephalastraceae</taxon>
        <taxon>Syncephalastrum</taxon>
    </lineage>
</organism>
<keyword evidence="2" id="KW-1185">Reference proteome</keyword>
<dbReference type="InParanoid" id="A0A1X2HT85"/>
<dbReference type="OMA" id="PIDHVLN"/>
<reference evidence="1 2" key="1">
    <citation type="submission" date="2016-07" db="EMBL/GenBank/DDBJ databases">
        <title>Pervasive Adenine N6-methylation of Active Genes in Fungi.</title>
        <authorList>
            <consortium name="DOE Joint Genome Institute"/>
            <person name="Mondo S.J."/>
            <person name="Dannebaum R.O."/>
            <person name="Kuo R.C."/>
            <person name="Labutti K."/>
            <person name="Haridas S."/>
            <person name="Kuo A."/>
            <person name="Salamov A."/>
            <person name="Ahrendt S.R."/>
            <person name="Lipzen A."/>
            <person name="Sullivan W."/>
            <person name="Andreopoulos W.B."/>
            <person name="Clum A."/>
            <person name="Lindquist E."/>
            <person name="Daum C."/>
            <person name="Ramamoorthy G.K."/>
            <person name="Gryganskyi A."/>
            <person name="Culley D."/>
            <person name="Magnuson J.K."/>
            <person name="James T.Y."/>
            <person name="O'Malley M.A."/>
            <person name="Stajich J.E."/>
            <person name="Spatafora J.W."/>
            <person name="Visel A."/>
            <person name="Grigoriev I.V."/>
        </authorList>
    </citation>
    <scope>NUCLEOTIDE SEQUENCE [LARGE SCALE GENOMIC DNA]</scope>
    <source>
        <strain evidence="1 2">NRRL 2496</strain>
    </source>
</reference>
<dbReference type="OrthoDB" id="2271129at2759"/>
<feature type="non-terminal residue" evidence="1">
    <location>
        <position position="1"/>
    </location>
</feature>
<dbReference type="EMBL" id="MCGN01000001">
    <property type="protein sequence ID" value="ORZ02741.1"/>
    <property type="molecule type" value="Genomic_DNA"/>
</dbReference>
<dbReference type="AlphaFoldDB" id="A0A1X2HT85"/>
<feature type="non-terminal residue" evidence="1">
    <location>
        <position position="108"/>
    </location>
</feature>
<evidence type="ECO:0008006" key="3">
    <source>
        <dbReference type="Google" id="ProtNLM"/>
    </source>
</evidence>
<gene>
    <name evidence="1" type="ORF">BCR43DRAFT_417509</name>
</gene>
<evidence type="ECO:0000313" key="2">
    <source>
        <dbReference type="Proteomes" id="UP000242180"/>
    </source>
</evidence>
<comment type="caution">
    <text evidence="1">The sequence shown here is derived from an EMBL/GenBank/DDBJ whole genome shotgun (WGS) entry which is preliminary data.</text>
</comment>